<dbReference type="SUPFAM" id="SSF52402">
    <property type="entry name" value="Adenine nucleotide alpha hydrolases-like"/>
    <property type="match status" value="1"/>
</dbReference>
<dbReference type="EMBL" id="LT559118">
    <property type="protein sequence ID" value="SBO97365.1"/>
    <property type="molecule type" value="Genomic_DNA"/>
</dbReference>
<proteinExistence type="predicted"/>
<feature type="region of interest" description="Disordered" evidence="1">
    <location>
        <begin position="41"/>
        <end position="88"/>
    </location>
</feature>
<evidence type="ECO:0000256" key="1">
    <source>
        <dbReference type="SAM" id="MobiDB-lite"/>
    </source>
</evidence>
<dbReference type="RefSeq" id="WP_263657345.1">
    <property type="nucleotide sequence ID" value="NZ_CP084058.1"/>
</dbReference>
<accession>A0A1M4EEM4</accession>
<evidence type="ECO:0000313" key="3">
    <source>
        <dbReference type="EMBL" id="SBO97365.1"/>
    </source>
</evidence>
<protein>
    <submittedName>
        <fullName evidence="3">Universal stress protein family</fullName>
    </submittedName>
</protein>
<gene>
    <name evidence="3" type="ORF">BN4615_P6881</name>
</gene>
<dbReference type="AlphaFoldDB" id="A0A1M4EEM4"/>
<name>A0A1M4EEM4_9ACTN</name>
<dbReference type="InterPro" id="IPR014729">
    <property type="entry name" value="Rossmann-like_a/b/a_fold"/>
</dbReference>
<feature type="domain" description="UspA" evidence="2">
    <location>
        <begin position="3"/>
        <end position="59"/>
    </location>
</feature>
<dbReference type="Pfam" id="PF00582">
    <property type="entry name" value="Usp"/>
    <property type="match status" value="1"/>
</dbReference>
<dbReference type="InterPro" id="IPR006016">
    <property type="entry name" value="UspA"/>
</dbReference>
<organism evidence="3">
    <name type="scientific">Nonomuraea gerenzanensis</name>
    <dbReference type="NCBI Taxonomy" id="93944"/>
    <lineage>
        <taxon>Bacteria</taxon>
        <taxon>Bacillati</taxon>
        <taxon>Actinomycetota</taxon>
        <taxon>Actinomycetes</taxon>
        <taxon>Streptosporangiales</taxon>
        <taxon>Streptosporangiaceae</taxon>
        <taxon>Nonomuraea</taxon>
    </lineage>
</organism>
<sequence>MDQRIVVGIDGSRAADAALDRAADDAARRGRALRIVHVREPWAGEHPFTAASAPRPEPAPDGTGSGGTARAMAAGVPRASTPDGRTES</sequence>
<evidence type="ECO:0000259" key="2">
    <source>
        <dbReference type="Pfam" id="PF00582"/>
    </source>
</evidence>
<dbReference type="Gene3D" id="3.40.50.620">
    <property type="entry name" value="HUPs"/>
    <property type="match status" value="1"/>
</dbReference>
<reference evidence="3" key="1">
    <citation type="submission" date="2016-04" db="EMBL/GenBank/DDBJ databases">
        <authorList>
            <person name="Evans L.H."/>
            <person name="Alamgir A."/>
            <person name="Owens N."/>
            <person name="Weber N.D."/>
            <person name="Virtaneva K."/>
            <person name="Barbian K."/>
            <person name="Babar A."/>
            <person name="Rosenke K."/>
        </authorList>
    </citation>
    <scope>NUCLEOTIDE SEQUENCE</scope>
    <source>
        <strain evidence="3">Nono1</strain>
    </source>
</reference>